<accession>A0AAI8K9D9</accession>
<evidence type="ECO:0000256" key="1">
    <source>
        <dbReference type="SAM" id="Phobius"/>
    </source>
</evidence>
<dbReference type="Proteomes" id="UP000258127">
    <property type="component" value="Chromosome"/>
</dbReference>
<dbReference type="EMBL" id="CP031641">
    <property type="protein sequence ID" value="AXO87369.1"/>
    <property type="molecule type" value="Genomic_DNA"/>
</dbReference>
<keyword evidence="1" id="KW-1133">Transmembrane helix</keyword>
<dbReference type="RefSeq" id="WP_039575857.1">
    <property type="nucleotide sequence ID" value="NZ_CP009747.1"/>
</dbReference>
<evidence type="ECO:0000313" key="2">
    <source>
        <dbReference type="EMBL" id="AXO87369.1"/>
    </source>
</evidence>
<keyword evidence="1" id="KW-0812">Transmembrane</keyword>
<reference evidence="2 3" key="1">
    <citation type="submission" date="2018-08" db="EMBL/GenBank/DDBJ databases">
        <authorList>
            <person name="Lee Y."/>
            <person name="Kakembo D."/>
        </authorList>
    </citation>
    <scope>NUCLEOTIDE SEQUENCE [LARGE SCALE GENOMIC DNA]</scope>
    <source>
        <strain evidence="2 3">JBCS1880</strain>
    </source>
</reference>
<evidence type="ECO:0008006" key="4">
    <source>
        <dbReference type="Google" id="ProtNLM"/>
    </source>
</evidence>
<proteinExistence type="predicted"/>
<dbReference type="AlphaFoldDB" id="A0AAI8K9D9"/>
<evidence type="ECO:0000313" key="3">
    <source>
        <dbReference type="Proteomes" id="UP000258127"/>
    </source>
</evidence>
<organism evidence="2 3">
    <name type="scientific">Pseudomonas parafulva</name>
    <dbReference type="NCBI Taxonomy" id="157782"/>
    <lineage>
        <taxon>Bacteria</taxon>
        <taxon>Pseudomonadati</taxon>
        <taxon>Pseudomonadota</taxon>
        <taxon>Gammaproteobacteria</taxon>
        <taxon>Pseudomonadales</taxon>
        <taxon>Pseudomonadaceae</taxon>
        <taxon>Pseudomonas</taxon>
    </lineage>
</organism>
<gene>
    <name evidence="2" type="ORF">DZC75_04810</name>
</gene>
<dbReference type="InterPro" id="IPR009883">
    <property type="entry name" value="YgfX"/>
</dbReference>
<keyword evidence="1" id="KW-0472">Membrane</keyword>
<sequence length="152" mass="17808">MSSPSERFECRWQGSRLLLTAYLAAQGLVFLTLWWSALPWWLSISLHSLCMAHAYWTIPRRILLTHPDAMSGLRRDASGWQLFSRAHGWQRVELRRDSLALPAVIVLRFVRQGRRLSESQCIPFDALPGDEHRRLRVRLKFSRRRWARLSAG</sequence>
<keyword evidence="3" id="KW-1185">Reference proteome</keyword>
<protein>
    <recommendedName>
        <fullName evidence="4">Toxin CptA</fullName>
    </recommendedName>
</protein>
<dbReference type="Pfam" id="PF07254">
    <property type="entry name" value="Cpta_toxin"/>
    <property type="match status" value="1"/>
</dbReference>
<name>A0AAI8K9D9_9PSED</name>
<feature type="transmembrane region" description="Helical" evidence="1">
    <location>
        <begin position="17"/>
        <end position="34"/>
    </location>
</feature>
<dbReference type="KEGG" id="ppv:NJ69_02095"/>